<organism evidence="5 6">
    <name type="scientific">Roseovarius faecimaris</name>
    <dbReference type="NCBI Taxonomy" id="2494550"/>
    <lineage>
        <taxon>Bacteria</taxon>
        <taxon>Pseudomonadati</taxon>
        <taxon>Pseudomonadota</taxon>
        <taxon>Alphaproteobacteria</taxon>
        <taxon>Rhodobacterales</taxon>
        <taxon>Roseobacteraceae</taxon>
        <taxon>Roseovarius</taxon>
    </lineage>
</organism>
<gene>
    <name evidence="5" type="ORF">EI983_15700</name>
</gene>
<protein>
    <submittedName>
        <fullName evidence="5">Transcriptional regulator</fullName>
    </submittedName>
</protein>
<sequence length="229" mass="24083">MPVIAHERTAMAKSRSYNLLCPIARALDAVGDRWSLLILRDLHAGPARFADLQTGLTGIASNLLTDRLAHLTAEGLIEKVSGPHGAMLYQLTDTGRSTRGLLFALARTGAQLAPVPEPRKPGNLRTIAVTLAASLDLVIEADTRLDAELTVDDEPFTIRVRDGSVTVLAGPNPAATARLATSYDALLSAAAGIMPFEEFAAHHATASASDPGALSRFTALMAAALAQLQ</sequence>
<evidence type="ECO:0000313" key="6">
    <source>
        <dbReference type="Proteomes" id="UP000428330"/>
    </source>
</evidence>
<name>A0A6I6IVG2_9RHOB</name>
<dbReference type="GO" id="GO:0003677">
    <property type="term" value="F:DNA binding"/>
    <property type="evidence" value="ECO:0007669"/>
    <property type="project" value="UniProtKB-KW"/>
</dbReference>
<dbReference type="PANTHER" id="PTHR33204">
    <property type="entry name" value="TRANSCRIPTIONAL REGULATOR, MARR FAMILY"/>
    <property type="match status" value="1"/>
</dbReference>
<dbReference type="InterPro" id="IPR036390">
    <property type="entry name" value="WH_DNA-bd_sf"/>
</dbReference>
<dbReference type="Pfam" id="PF01638">
    <property type="entry name" value="HxlR"/>
    <property type="match status" value="1"/>
</dbReference>
<keyword evidence="1" id="KW-0805">Transcription regulation</keyword>
<feature type="domain" description="HTH hxlR-type" evidence="4">
    <location>
        <begin position="21"/>
        <end position="117"/>
    </location>
</feature>
<evidence type="ECO:0000256" key="1">
    <source>
        <dbReference type="ARBA" id="ARBA00023015"/>
    </source>
</evidence>
<dbReference type="AlphaFoldDB" id="A0A6I6IVG2"/>
<dbReference type="Gene3D" id="1.10.10.10">
    <property type="entry name" value="Winged helix-like DNA-binding domain superfamily/Winged helix DNA-binding domain"/>
    <property type="match status" value="1"/>
</dbReference>
<reference evidence="6" key="1">
    <citation type="submission" date="2018-12" db="EMBL/GenBank/DDBJ databases">
        <title>Complete genome sequence of Roseovarius sp. MME-070.</title>
        <authorList>
            <person name="Nam Y.-D."/>
            <person name="Kang J."/>
            <person name="Chung W.-H."/>
            <person name="Park Y.S."/>
        </authorList>
    </citation>
    <scope>NUCLEOTIDE SEQUENCE [LARGE SCALE GENOMIC DNA]</scope>
    <source>
        <strain evidence="6">MME-070</strain>
    </source>
</reference>
<keyword evidence="6" id="KW-1185">Reference proteome</keyword>
<dbReference type="KEGG" id="rom:EI983_15700"/>
<dbReference type="InterPro" id="IPR036388">
    <property type="entry name" value="WH-like_DNA-bd_sf"/>
</dbReference>
<evidence type="ECO:0000259" key="4">
    <source>
        <dbReference type="PROSITE" id="PS51118"/>
    </source>
</evidence>
<dbReference type="EMBL" id="CP034348">
    <property type="protein sequence ID" value="QGX99631.1"/>
    <property type="molecule type" value="Genomic_DNA"/>
</dbReference>
<dbReference type="PROSITE" id="PS51118">
    <property type="entry name" value="HTH_HXLR"/>
    <property type="match status" value="1"/>
</dbReference>
<dbReference type="SUPFAM" id="SSF46785">
    <property type="entry name" value="Winged helix' DNA-binding domain"/>
    <property type="match status" value="1"/>
</dbReference>
<evidence type="ECO:0000256" key="3">
    <source>
        <dbReference type="ARBA" id="ARBA00023163"/>
    </source>
</evidence>
<dbReference type="InterPro" id="IPR002577">
    <property type="entry name" value="HTH_HxlR"/>
</dbReference>
<evidence type="ECO:0000313" key="5">
    <source>
        <dbReference type="EMBL" id="QGX99631.1"/>
    </source>
</evidence>
<keyword evidence="3" id="KW-0804">Transcription</keyword>
<proteinExistence type="predicted"/>
<keyword evidence="2" id="KW-0238">DNA-binding</keyword>
<accession>A0A6I6IVG2</accession>
<dbReference type="PANTHER" id="PTHR33204:SF18">
    <property type="entry name" value="TRANSCRIPTIONAL REGULATORY PROTEIN"/>
    <property type="match status" value="1"/>
</dbReference>
<evidence type="ECO:0000256" key="2">
    <source>
        <dbReference type="ARBA" id="ARBA00023125"/>
    </source>
</evidence>
<dbReference type="Proteomes" id="UP000428330">
    <property type="component" value="Chromosome"/>
</dbReference>